<keyword evidence="1" id="KW-1003">Cell membrane</keyword>
<keyword evidence="2 6" id="KW-0812">Transmembrane</keyword>
<dbReference type="PANTHER" id="PTHR41335:SF1">
    <property type="entry name" value="MEMBRANE PROTEIN"/>
    <property type="match status" value="1"/>
</dbReference>
<accession>A0A2U3AIN2</accession>
<keyword evidence="9" id="KW-1185">Reference proteome</keyword>
<evidence type="ECO:0000256" key="5">
    <source>
        <dbReference type="SAM" id="Coils"/>
    </source>
</evidence>
<sequence length="104" mass="11720">MKAQWWLLIGLIFAIIVAIFAVVNDKKVPVNYVFGEAQWPLVLVIIGAALLGALLSISFATYKILSKSLELKQVKKELHVLQQKFAEQTTEPMKPLKEKPSEEQ</sequence>
<organism evidence="8 9">
    <name type="scientific">Kurthia sibirica</name>
    <dbReference type="NCBI Taxonomy" id="202750"/>
    <lineage>
        <taxon>Bacteria</taxon>
        <taxon>Bacillati</taxon>
        <taxon>Bacillota</taxon>
        <taxon>Bacilli</taxon>
        <taxon>Bacillales</taxon>
        <taxon>Caryophanaceae</taxon>
        <taxon>Kurthia</taxon>
    </lineage>
</organism>
<dbReference type="PANTHER" id="PTHR41335">
    <property type="entry name" value="MEMBRANE PROTEIN-RELATED"/>
    <property type="match status" value="1"/>
</dbReference>
<dbReference type="EMBL" id="QFVR01000023">
    <property type="protein sequence ID" value="PWI24344.1"/>
    <property type="molecule type" value="Genomic_DNA"/>
</dbReference>
<evidence type="ECO:0000313" key="8">
    <source>
        <dbReference type="EMBL" id="PWI24344.1"/>
    </source>
</evidence>
<evidence type="ECO:0000256" key="1">
    <source>
        <dbReference type="ARBA" id="ARBA00022475"/>
    </source>
</evidence>
<dbReference type="GO" id="GO:0005886">
    <property type="term" value="C:plasma membrane"/>
    <property type="evidence" value="ECO:0007669"/>
    <property type="project" value="InterPro"/>
</dbReference>
<dbReference type="OrthoDB" id="2990728at2"/>
<keyword evidence="5" id="KW-0175">Coiled coil</keyword>
<evidence type="ECO:0000256" key="4">
    <source>
        <dbReference type="ARBA" id="ARBA00023136"/>
    </source>
</evidence>
<evidence type="ECO:0000313" key="9">
    <source>
        <dbReference type="Proteomes" id="UP000245938"/>
    </source>
</evidence>
<dbReference type="Pfam" id="PF06305">
    <property type="entry name" value="LapA_dom"/>
    <property type="match status" value="1"/>
</dbReference>
<feature type="domain" description="Lipopolysaccharide assembly protein A" evidence="7">
    <location>
        <begin position="24"/>
        <end position="84"/>
    </location>
</feature>
<proteinExistence type="predicted"/>
<gene>
    <name evidence="8" type="ORF">DEX24_14060</name>
</gene>
<feature type="transmembrane region" description="Helical" evidence="6">
    <location>
        <begin position="43"/>
        <end position="65"/>
    </location>
</feature>
<keyword evidence="3 6" id="KW-1133">Transmembrane helix</keyword>
<comment type="caution">
    <text evidence="8">The sequence shown here is derived from an EMBL/GenBank/DDBJ whole genome shotgun (WGS) entry which is preliminary data.</text>
</comment>
<dbReference type="AlphaFoldDB" id="A0A2U3AIN2"/>
<protein>
    <submittedName>
        <fullName evidence="8">DUF1049 domain-containing protein</fullName>
    </submittedName>
</protein>
<name>A0A2U3AIN2_9BACL</name>
<evidence type="ECO:0000259" key="7">
    <source>
        <dbReference type="Pfam" id="PF06305"/>
    </source>
</evidence>
<dbReference type="Proteomes" id="UP000245938">
    <property type="component" value="Unassembled WGS sequence"/>
</dbReference>
<feature type="transmembrane region" description="Helical" evidence="6">
    <location>
        <begin position="5"/>
        <end position="23"/>
    </location>
</feature>
<dbReference type="RefSeq" id="WP_109307052.1">
    <property type="nucleotide sequence ID" value="NZ_BJUF01000027.1"/>
</dbReference>
<evidence type="ECO:0000256" key="6">
    <source>
        <dbReference type="SAM" id="Phobius"/>
    </source>
</evidence>
<dbReference type="InterPro" id="IPR010445">
    <property type="entry name" value="LapA_dom"/>
</dbReference>
<feature type="coiled-coil region" evidence="5">
    <location>
        <begin position="64"/>
        <end position="91"/>
    </location>
</feature>
<keyword evidence="4 6" id="KW-0472">Membrane</keyword>
<reference evidence="8 9" key="1">
    <citation type="submission" date="2018-05" db="EMBL/GenBank/DDBJ databases">
        <title>Kurthia sibirica genome sequence.</title>
        <authorList>
            <person name="Maclea K.S."/>
            <person name="Goen A.E."/>
        </authorList>
    </citation>
    <scope>NUCLEOTIDE SEQUENCE [LARGE SCALE GENOMIC DNA]</scope>
    <source>
        <strain evidence="8 9">ATCC 49154</strain>
    </source>
</reference>
<evidence type="ECO:0000256" key="3">
    <source>
        <dbReference type="ARBA" id="ARBA00022989"/>
    </source>
</evidence>
<evidence type="ECO:0000256" key="2">
    <source>
        <dbReference type="ARBA" id="ARBA00022692"/>
    </source>
</evidence>